<dbReference type="SUPFAM" id="SSF116842">
    <property type="entry name" value="XseB-like"/>
    <property type="match status" value="1"/>
</dbReference>
<keyword evidence="2 6" id="KW-0963">Cytoplasm</keyword>
<dbReference type="GO" id="GO:0006308">
    <property type="term" value="P:DNA catabolic process"/>
    <property type="evidence" value="ECO:0007669"/>
    <property type="project" value="UniProtKB-UniRule"/>
</dbReference>
<comment type="catalytic activity">
    <reaction evidence="6">
        <text>Exonucleolytic cleavage in either 5'- to 3'- or 3'- to 5'-direction to yield nucleoside 5'-phosphates.</text>
        <dbReference type="EC" id="3.1.11.6"/>
    </reaction>
</comment>
<comment type="subunit">
    <text evidence="6">Heterooligomer composed of large and small subunits.</text>
</comment>
<evidence type="ECO:0000256" key="4">
    <source>
        <dbReference type="ARBA" id="ARBA00022801"/>
    </source>
</evidence>
<dbReference type="InterPro" id="IPR003761">
    <property type="entry name" value="Exonuc_VII_S"/>
</dbReference>
<dbReference type="Pfam" id="PF02609">
    <property type="entry name" value="Exonuc_VII_S"/>
    <property type="match status" value="1"/>
</dbReference>
<keyword evidence="4 6" id="KW-0378">Hydrolase</keyword>
<proteinExistence type="inferred from homology"/>
<dbReference type="Gene3D" id="1.10.287.1040">
    <property type="entry name" value="Exonuclease VII, small subunit"/>
    <property type="match status" value="1"/>
</dbReference>
<evidence type="ECO:0000256" key="2">
    <source>
        <dbReference type="ARBA" id="ARBA00022490"/>
    </source>
</evidence>
<dbReference type="EC" id="3.1.11.6" evidence="6"/>
<keyword evidence="7" id="KW-0175">Coiled coil</keyword>
<comment type="function">
    <text evidence="6">Bidirectionally degrades single-stranded DNA into large acid-insoluble oligonucleotides, which are then degraded further into small acid-soluble oligonucleotides.</text>
</comment>
<dbReference type="PANTHER" id="PTHR34137">
    <property type="entry name" value="EXODEOXYRIBONUCLEASE 7 SMALL SUBUNIT"/>
    <property type="match status" value="1"/>
</dbReference>
<dbReference type="NCBIfam" id="TIGR01280">
    <property type="entry name" value="xseB"/>
    <property type="match status" value="1"/>
</dbReference>
<evidence type="ECO:0000256" key="7">
    <source>
        <dbReference type="SAM" id="Coils"/>
    </source>
</evidence>
<keyword evidence="9" id="KW-1185">Reference proteome</keyword>
<dbReference type="RefSeq" id="WP_078930310.1">
    <property type="nucleotide sequence ID" value="NZ_CAMCOW010000070.1"/>
</dbReference>
<keyword evidence="5 6" id="KW-0269">Exonuclease</keyword>
<accession>A0A1T4LJN3</accession>
<dbReference type="GeneID" id="303366829"/>
<dbReference type="STRING" id="225004.SAMN02745152_00559"/>
<dbReference type="GO" id="GO:0009318">
    <property type="term" value="C:exodeoxyribonuclease VII complex"/>
    <property type="evidence" value="ECO:0007669"/>
    <property type="project" value="UniProtKB-UniRule"/>
</dbReference>
<dbReference type="Proteomes" id="UP000190395">
    <property type="component" value="Unassembled WGS sequence"/>
</dbReference>
<gene>
    <name evidence="6" type="primary">xseB</name>
    <name evidence="8" type="ORF">SAMN02745152_00559</name>
</gene>
<evidence type="ECO:0000313" key="9">
    <source>
        <dbReference type="Proteomes" id="UP000190395"/>
    </source>
</evidence>
<dbReference type="HAMAP" id="MF_00337">
    <property type="entry name" value="Exonuc_7_S"/>
    <property type="match status" value="1"/>
</dbReference>
<evidence type="ECO:0000256" key="1">
    <source>
        <dbReference type="ARBA" id="ARBA00009998"/>
    </source>
</evidence>
<dbReference type="GO" id="GO:0008855">
    <property type="term" value="F:exodeoxyribonuclease VII activity"/>
    <property type="evidence" value="ECO:0007669"/>
    <property type="project" value="UniProtKB-UniRule"/>
</dbReference>
<keyword evidence="3 6" id="KW-0540">Nuclease</keyword>
<comment type="similarity">
    <text evidence="1 6">Belongs to the XseB family.</text>
</comment>
<dbReference type="AlphaFoldDB" id="A0A1T4LJN3"/>
<sequence length="97" mass="10512">MTFEENLAKLESLTNDIKRTDISLEDALKDFEEGIKLAKSLESALDKIEGKIQILTNQPVKAEKNPAGTEIPPQMDLFSAADAENGTAGAPVQGLRQ</sequence>
<evidence type="ECO:0000256" key="6">
    <source>
        <dbReference type="HAMAP-Rule" id="MF_00337"/>
    </source>
</evidence>
<dbReference type="PANTHER" id="PTHR34137:SF1">
    <property type="entry name" value="EXODEOXYRIBONUCLEASE 7 SMALL SUBUNIT"/>
    <property type="match status" value="1"/>
</dbReference>
<dbReference type="OrthoDB" id="5591562at2"/>
<dbReference type="GO" id="GO:0005829">
    <property type="term" value="C:cytosol"/>
    <property type="evidence" value="ECO:0007669"/>
    <property type="project" value="TreeGrafter"/>
</dbReference>
<protein>
    <recommendedName>
        <fullName evidence="6">Exodeoxyribonuclease 7 small subunit</fullName>
        <ecNumber evidence="6">3.1.11.6</ecNumber>
    </recommendedName>
    <alternativeName>
        <fullName evidence="6">Exodeoxyribonuclease VII small subunit</fullName>
        <shortName evidence="6">Exonuclease VII small subunit</shortName>
    </alternativeName>
</protein>
<dbReference type="EMBL" id="FUXC01000002">
    <property type="protein sequence ID" value="SJZ54758.1"/>
    <property type="molecule type" value="Genomic_DNA"/>
</dbReference>
<reference evidence="8 9" key="1">
    <citation type="submission" date="2017-02" db="EMBL/GenBank/DDBJ databases">
        <authorList>
            <person name="Peterson S.W."/>
        </authorList>
    </citation>
    <scope>NUCLEOTIDE SEQUENCE [LARGE SCALE GENOMIC DNA]</scope>
    <source>
        <strain evidence="8 9">ATCC BAA-909</strain>
    </source>
</reference>
<name>A0A1T4LJN3_9SPIR</name>
<organism evidence="8 9">
    <name type="scientific">Treponema berlinense</name>
    <dbReference type="NCBI Taxonomy" id="225004"/>
    <lineage>
        <taxon>Bacteria</taxon>
        <taxon>Pseudomonadati</taxon>
        <taxon>Spirochaetota</taxon>
        <taxon>Spirochaetia</taxon>
        <taxon>Spirochaetales</taxon>
        <taxon>Treponemataceae</taxon>
        <taxon>Treponema</taxon>
    </lineage>
</organism>
<comment type="subcellular location">
    <subcellularLocation>
        <location evidence="6">Cytoplasm</location>
    </subcellularLocation>
</comment>
<feature type="coiled-coil region" evidence="7">
    <location>
        <begin position="10"/>
        <end position="58"/>
    </location>
</feature>
<evidence type="ECO:0000256" key="5">
    <source>
        <dbReference type="ARBA" id="ARBA00022839"/>
    </source>
</evidence>
<evidence type="ECO:0000313" key="8">
    <source>
        <dbReference type="EMBL" id="SJZ54758.1"/>
    </source>
</evidence>
<dbReference type="InterPro" id="IPR037004">
    <property type="entry name" value="Exonuc_VII_ssu_sf"/>
</dbReference>
<evidence type="ECO:0000256" key="3">
    <source>
        <dbReference type="ARBA" id="ARBA00022722"/>
    </source>
</evidence>